<evidence type="ECO:0000313" key="1">
    <source>
        <dbReference type="EMBL" id="GLK76287.1"/>
    </source>
</evidence>
<keyword evidence="2" id="KW-1185">Reference proteome</keyword>
<dbReference type="Proteomes" id="UP001143364">
    <property type="component" value="Unassembled WGS sequence"/>
</dbReference>
<reference evidence="1" key="2">
    <citation type="submission" date="2023-01" db="EMBL/GenBank/DDBJ databases">
        <authorList>
            <person name="Sun Q."/>
            <person name="Evtushenko L."/>
        </authorList>
    </citation>
    <scope>NUCLEOTIDE SEQUENCE</scope>
    <source>
        <strain evidence="1">VKM B-2555</strain>
    </source>
</reference>
<gene>
    <name evidence="1" type="ORF">GCM10008171_15410</name>
</gene>
<dbReference type="PANTHER" id="PTHR42110:SF1">
    <property type="entry name" value="L-ASPARAGINASE, PUTATIVE (AFU_ORTHOLOGUE AFUA_3G11890)-RELATED"/>
    <property type="match status" value="1"/>
</dbReference>
<sequence length="336" mass="33805">MTAPVTLVEVTRGLAVESRHAGTVAVADADGAIVLALGDAERPTFGRSAVKGLQALPLVESGAADRFGFAVEELALACASHGGEPEHVATAAGALARLGLGVEALECGAHWPTNDAAARALAASGAGPNALHNNCSGKHAGFLCLACAMEVDTAGYIGPDHPVQREVTAALETAMGVSLADAPVGTDGCGIPTYAAPLSAIARAFARFGAETGFGPARAAAARRLKQAAWSAPFQIGGSGRFDTEAMQALNGRAFVKFGAEGVHIAALPELGIGIALKIEDGATRASEVAMAALIARFLDPSGAAGDWLAGQTAKRLTNWEGVEVGVMRPAAALLA</sequence>
<proteinExistence type="predicted"/>
<dbReference type="AlphaFoldDB" id="A0A9W6N3P6"/>
<comment type="caution">
    <text evidence="1">The sequence shown here is derived from an EMBL/GenBank/DDBJ whole genome shotgun (WGS) entry which is preliminary data.</text>
</comment>
<name>A0A9W6N3P6_9HYPH</name>
<protein>
    <submittedName>
        <fullName evidence="1">Asparaginase</fullName>
    </submittedName>
</protein>
<dbReference type="PANTHER" id="PTHR42110">
    <property type="entry name" value="L-ASPARAGINASE, PUTATIVE (AFU_ORTHOLOGUE AFUA_3G11890)-RELATED"/>
    <property type="match status" value="1"/>
</dbReference>
<accession>A0A9W6N3P6</accession>
<dbReference type="Pfam" id="PF06089">
    <property type="entry name" value="Asparaginase_II"/>
    <property type="match status" value="1"/>
</dbReference>
<dbReference type="RefSeq" id="WP_271204234.1">
    <property type="nucleotide sequence ID" value="NZ_BSFK01000007.1"/>
</dbReference>
<reference evidence="1" key="1">
    <citation type="journal article" date="2014" name="Int. J. Syst. Evol. Microbiol.">
        <title>Complete genome sequence of Corynebacterium casei LMG S-19264T (=DSM 44701T), isolated from a smear-ripened cheese.</title>
        <authorList>
            <consortium name="US DOE Joint Genome Institute (JGI-PGF)"/>
            <person name="Walter F."/>
            <person name="Albersmeier A."/>
            <person name="Kalinowski J."/>
            <person name="Ruckert C."/>
        </authorList>
    </citation>
    <scope>NUCLEOTIDE SEQUENCE</scope>
    <source>
        <strain evidence="1">VKM B-2555</strain>
    </source>
</reference>
<dbReference type="EMBL" id="BSFK01000007">
    <property type="protein sequence ID" value="GLK76287.1"/>
    <property type="molecule type" value="Genomic_DNA"/>
</dbReference>
<organism evidence="1 2">
    <name type="scientific">Methylopila jiangsuensis</name>
    <dbReference type="NCBI Taxonomy" id="586230"/>
    <lineage>
        <taxon>Bacteria</taxon>
        <taxon>Pseudomonadati</taxon>
        <taxon>Pseudomonadota</taxon>
        <taxon>Alphaproteobacteria</taxon>
        <taxon>Hyphomicrobiales</taxon>
        <taxon>Methylopilaceae</taxon>
        <taxon>Methylopila</taxon>
    </lineage>
</organism>
<evidence type="ECO:0000313" key="2">
    <source>
        <dbReference type="Proteomes" id="UP001143364"/>
    </source>
</evidence>
<dbReference type="InterPro" id="IPR010349">
    <property type="entry name" value="Asparaginase_II"/>
</dbReference>